<keyword evidence="1" id="KW-1133">Transmembrane helix</keyword>
<feature type="transmembrane region" description="Helical" evidence="1">
    <location>
        <begin position="88"/>
        <end position="106"/>
    </location>
</feature>
<dbReference type="AlphaFoldDB" id="A0A8E2LGR9"/>
<evidence type="ECO:0000256" key="1">
    <source>
        <dbReference type="SAM" id="Phobius"/>
    </source>
</evidence>
<dbReference type="NCBIfam" id="TIGR00254">
    <property type="entry name" value="GGDEF"/>
    <property type="match status" value="1"/>
</dbReference>
<keyword evidence="1" id="KW-0472">Membrane</keyword>
<reference evidence="3 4" key="1">
    <citation type="submission" date="2017-01" db="EMBL/GenBank/DDBJ databases">
        <title>Draft genome sequence of Bacillus oleronius.</title>
        <authorList>
            <person name="Allam M."/>
        </authorList>
    </citation>
    <scope>NUCLEOTIDE SEQUENCE [LARGE SCALE GENOMIC DNA]</scope>
    <source>
        <strain evidence="3 4">DSM 9356</strain>
    </source>
</reference>
<accession>A0A8E2LGR9</accession>
<evidence type="ECO:0000313" key="4">
    <source>
        <dbReference type="Proteomes" id="UP000189761"/>
    </source>
</evidence>
<dbReference type="SUPFAM" id="SSF55073">
    <property type="entry name" value="Nucleotide cyclase"/>
    <property type="match status" value="1"/>
</dbReference>
<dbReference type="EMBL" id="MTLA01000053">
    <property type="protein sequence ID" value="OOP69424.1"/>
    <property type="molecule type" value="Genomic_DNA"/>
</dbReference>
<dbReference type="InterPro" id="IPR000160">
    <property type="entry name" value="GGDEF_dom"/>
</dbReference>
<protein>
    <recommendedName>
        <fullName evidence="2">GGDEF domain-containing protein</fullName>
    </recommendedName>
</protein>
<evidence type="ECO:0000313" key="3">
    <source>
        <dbReference type="EMBL" id="OOP69424.1"/>
    </source>
</evidence>
<dbReference type="InterPro" id="IPR043128">
    <property type="entry name" value="Rev_trsase/Diguanyl_cyclase"/>
</dbReference>
<gene>
    <name evidence="3" type="ORF">BWZ43_04890</name>
</gene>
<dbReference type="RefSeq" id="WP_078109584.1">
    <property type="nucleotide sequence ID" value="NZ_CP065424.1"/>
</dbReference>
<feature type="transmembrane region" description="Helical" evidence="1">
    <location>
        <begin position="36"/>
        <end position="54"/>
    </location>
</feature>
<dbReference type="Proteomes" id="UP000189761">
    <property type="component" value="Unassembled WGS sequence"/>
</dbReference>
<sequence>MKKYFEQEKIALLLMVILLIVVQIPSFLLLKQGTVGFLLLGFFVLLLCVTMMLGTVKGLYSSFLFIFIVGTTLFYLEMTNTPKVTFPLPLFLGYGVALIICILLTGRVHDIFINQGEKNRRLQEEIRQFVAVDVETGFDNKFRMEMEVQAEMKRTDRYGAAFTLILLQIDYFAKFKQLYGEKETSHLLSELAKTIEKTMRITDRKFRYDQDRFALLLTNTDDHSVEVIYKKLAETLKTHQLLNEKYVTLSFRSGHIVYDQEVAVADYRALLQQVESEMVYREL</sequence>
<dbReference type="Gene3D" id="3.30.70.270">
    <property type="match status" value="1"/>
</dbReference>
<proteinExistence type="predicted"/>
<feature type="transmembrane region" description="Helical" evidence="1">
    <location>
        <begin position="12"/>
        <end position="30"/>
    </location>
</feature>
<keyword evidence="1" id="KW-0812">Transmembrane</keyword>
<dbReference type="InterPro" id="IPR029787">
    <property type="entry name" value="Nucleotide_cyclase"/>
</dbReference>
<dbReference type="Pfam" id="PF00990">
    <property type="entry name" value="GGDEF"/>
    <property type="match status" value="1"/>
</dbReference>
<dbReference type="PROSITE" id="PS50887">
    <property type="entry name" value="GGDEF"/>
    <property type="match status" value="1"/>
</dbReference>
<dbReference type="SMART" id="SM00267">
    <property type="entry name" value="GGDEF"/>
    <property type="match status" value="1"/>
</dbReference>
<organism evidence="3 4">
    <name type="scientific">Heyndrickxia oleronia</name>
    <dbReference type="NCBI Taxonomy" id="38875"/>
    <lineage>
        <taxon>Bacteria</taxon>
        <taxon>Bacillati</taxon>
        <taxon>Bacillota</taxon>
        <taxon>Bacilli</taxon>
        <taxon>Bacillales</taxon>
        <taxon>Bacillaceae</taxon>
        <taxon>Heyndrickxia</taxon>
    </lineage>
</organism>
<feature type="transmembrane region" description="Helical" evidence="1">
    <location>
        <begin position="59"/>
        <end position="76"/>
    </location>
</feature>
<feature type="domain" description="GGDEF" evidence="2">
    <location>
        <begin position="160"/>
        <end position="283"/>
    </location>
</feature>
<evidence type="ECO:0000259" key="2">
    <source>
        <dbReference type="PROSITE" id="PS50887"/>
    </source>
</evidence>
<name>A0A8E2LGR9_9BACI</name>
<keyword evidence="4" id="KW-1185">Reference proteome</keyword>
<comment type="caution">
    <text evidence="3">The sequence shown here is derived from an EMBL/GenBank/DDBJ whole genome shotgun (WGS) entry which is preliminary data.</text>
</comment>